<dbReference type="InterPro" id="IPR047706">
    <property type="entry name" value="BCAM0308-like"/>
</dbReference>
<organism evidence="1 2">
    <name type="scientific">Candidatus Endoriftia persephonae</name>
    <dbReference type="NCBI Taxonomy" id="393765"/>
    <lineage>
        <taxon>Bacteria</taxon>
        <taxon>Pseudomonadati</taxon>
        <taxon>Pseudomonadota</taxon>
        <taxon>Gammaproteobacteria</taxon>
        <taxon>Chromatiales</taxon>
        <taxon>Sedimenticolaceae</taxon>
        <taxon>Candidatus Endoriftia</taxon>
    </lineage>
</organism>
<dbReference type="Proteomes" id="UP001056649">
    <property type="component" value="Chromosome"/>
</dbReference>
<evidence type="ECO:0000313" key="2">
    <source>
        <dbReference type="Proteomes" id="UP001056649"/>
    </source>
</evidence>
<protein>
    <submittedName>
        <fullName evidence="1">ATPase</fullName>
    </submittedName>
</protein>
<sequence length="166" mass="19112">MTSTGKKTDFIRQGDHRLLRELEHDPYHSKTKLKEPTVCPVCSAVYHKGHWQWGTIPADAHETMCPACHRIHDKVPAGFLTISGDFYVQHKDEIQALILKVEKREKSEHPLKRIMGTETEDGEMIYSFTDAHLARGAGEALHHAYKGKLDYQYTEGDIMLRVSWKR</sequence>
<dbReference type="NCBIfam" id="NF040826">
    <property type="entry name" value="lxa_BCAM0308"/>
    <property type="match status" value="1"/>
</dbReference>
<gene>
    <name evidence="1" type="ORF">L0Y14_07655</name>
</gene>
<reference evidence="1" key="1">
    <citation type="journal article" date="2022" name="Mol. Ecol. Resour.">
        <title>The complete and closed genome of the facultative generalist Candidatus Endoriftia persephone from deep-sea hydrothermal vents.</title>
        <authorList>
            <person name="de Oliveira A.L."/>
            <person name="Srivastava A."/>
            <person name="Espada-Hinojosa S."/>
            <person name="Bright M."/>
        </authorList>
    </citation>
    <scope>NUCLEOTIDE SEQUENCE</scope>
    <source>
        <strain evidence="1">Tica-EPR-9o50.N</strain>
    </source>
</reference>
<dbReference type="RefSeq" id="WP_081417750.1">
    <property type="nucleotide sequence ID" value="NZ_CP090569.1"/>
</dbReference>
<keyword evidence="2" id="KW-1185">Reference proteome</keyword>
<dbReference type="KEGG" id="eps:L0Y14_07655"/>
<dbReference type="EMBL" id="CP090569">
    <property type="protein sequence ID" value="USF89093.1"/>
    <property type="molecule type" value="Genomic_DNA"/>
</dbReference>
<proteinExistence type="predicted"/>
<name>A0A9J7A203_9GAMM</name>
<dbReference type="AlphaFoldDB" id="A0A9J7A203"/>
<evidence type="ECO:0000313" key="1">
    <source>
        <dbReference type="EMBL" id="USF89093.1"/>
    </source>
</evidence>
<accession>A0A9J7A203</accession>